<comment type="caution">
    <text evidence="1">The sequence shown here is derived from an EMBL/GenBank/DDBJ whole genome shotgun (WGS) entry which is preliminary data.</text>
</comment>
<dbReference type="STRING" id="319653.SAMN04487973_101186"/>
<dbReference type="Proteomes" id="UP000182818">
    <property type="component" value="Unassembled WGS sequence"/>
</dbReference>
<protein>
    <submittedName>
        <fullName evidence="1">Uncharacterized protein</fullName>
    </submittedName>
</protein>
<dbReference type="PATRIC" id="fig|319653.3.peg.1718"/>
<gene>
    <name evidence="1" type="ORF">IV87_GL001689</name>
    <name evidence="2" type="ORF">SAMN04487973_101186</name>
</gene>
<evidence type="ECO:0000313" key="2">
    <source>
        <dbReference type="EMBL" id="SER06292.1"/>
    </source>
</evidence>
<evidence type="ECO:0000313" key="1">
    <source>
        <dbReference type="EMBL" id="KRN82982.1"/>
    </source>
</evidence>
<accession>A0A0R2K544</accession>
<keyword evidence="4" id="KW-1185">Reference proteome</keyword>
<reference evidence="1 3" key="1">
    <citation type="journal article" date="2015" name="Genome Announc.">
        <title>Expanding the biotechnology potential of lactobacilli through comparative genomics of 213 strains and associated genera.</title>
        <authorList>
            <person name="Sun Z."/>
            <person name="Harris H.M."/>
            <person name="McCann A."/>
            <person name="Guo C."/>
            <person name="Argimon S."/>
            <person name="Zhang W."/>
            <person name="Yang X."/>
            <person name="Jeffery I.B."/>
            <person name="Cooney J.C."/>
            <person name="Kagawa T.F."/>
            <person name="Liu W."/>
            <person name="Song Y."/>
            <person name="Salvetti E."/>
            <person name="Wrobel A."/>
            <person name="Rasinkangas P."/>
            <person name="Parkhill J."/>
            <person name="Rea M.C."/>
            <person name="O'Sullivan O."/>
            <person name="Ritari J."/>
            <person name="Douillard F.P."/>
            <person name="Paul Ross R."/>
            <person name="Yang R."/>
            <person name="Briner A.E."/>
            <person name="Felis G.E."/>
            <person name="de Vos W.M."/>
            <person name="Barrangou R."/>
            <person name="Klaenhammer T.R."/>
            <person name="Caufield P.W."/>
            <person name="Cui Y."/>
            <person name="Zhang H."/>
            <person name="O'Toole P.W."/>
        </authorList>
    </citation>
    <scope>NUCLEOTIDE SEQUENCE [LARGE SCALE GENOMIC DNA]</scope>
    <source>
        <strain evidence="1 3">DSM 22301</strain>
    </source>
</reference>
<name>A0A0R2K544_9LACO</name>
<evidence type="ECO:0000313" key="3">
    <source>
        <dbReference type="Proteomes" id="UP000051749"/>
    </source>
</evidence>
<organism evidence="1 3">
    <name type="scientific">Pediococcus ethanolidurans</name>
    <dbReference type="NCBI Taxonomy" id="319653"/>
    <lineage>
        <taxon>Bacteria</taxon>
        <taxon>Bacillati</taxon>
        <taxon>Bacillota</taxon>
        <taxon>Bacilli</taxon>
        <taxon>Lactobacillales</taxon>
        <taxon>Lactobacillaceae</taxon>
        <taxon>Pediococcus</taxon>
    </lineage>
</organism>
<dbReference type="Proteomes" id="UP000051749">
    <property type="component" value="Unassembled WGS sequence"/>
</dbReference>
<dbReference type="AlphaFoldDB" id="A0A0R2K544"/>
<evidence type="ECO:0000313" key="4">
    <source>
        <dbReference type="Proteomes" id="UP000182818"/>
    </source>
</evidence>
<reference evidence="2 4" key="2">
    <citation type="submission" date="2016-10" db="EMBL/GenBank/DDBJ databases">
        <authorList>
            <person name="Varghese N."/>
            <person name="Submissions S."/>
        </authorList>
    </citation>
    <scope>NUCLEOTIDE SEQUENCE [LARGE SCALE GENOMIC DNA]</scope>
    <source>
        <strain evidence="2 4">CGMCC 1.3889</strain>
    </source>
</reference>
<proteinExistence type="predicted"/>
<dbReference type="EMBL" id="FOGK01000001">
    <property type="protein sequence ID" value="SER06292.1"/>
    <property type="molecule type" value="Genomic_DNA"/>
</dbReference>
<sequence length="119" mass="13332">MMQKNWTKNTAQKVAVFLNKHAAHSEVANFEPRYSTVLSITDENGTYFLEVFGVGAGIYLATHSQMIDGLTVADPLNLKKFKLSDDNQKMVKEINNFGFNKLIAGTEYECLGENTSLHQ</sequence>
<dbReference type="EMBL" id="JQBY01000005">
    <property type="protein sequence ID" value="KRN82982.1"/>
    <property type="molecule type" value="Genomic_DNA"/>
</dbReference>